<evidence type="ECO:0000313" key="3">
    <source>
        <dbReference type="EMBL" id="MDL4841008.1"/>
    </source>
</evidence>
<dbReference type="InterPro" id="IPR027051">
    <property type="entry name" value="XdhC_Rossmann_dom"/>
</dbReference>
<dbReference type="SUPFAM" id="SSF51984">
    <property type="entry name" value="MurCD N-terminal domain"/>
    <property type="match status" value="1"/>
</dbReference>
<comment type="caution">
    <text evidence="3">The sequence shown here is derived from an EMBL/GenBank/DDBJ whole genome shotgun (WGS) entry which is preliminary data.</text>
</comment>
<name>A0ABT7L565_9BACI</name>
<dbReference type="Pfam" id="PF02625">
    <property type="entry name" value="XdhC_CoxI"/>
    <property type="match status" value="1"/>
</dbReference>
<feature type="domain" description="XdhC Rossmann" evidence="2">
    <location>
        <begin position="196"/>
        <end position="331"/>
    </location>
</feature>
<feature type="domain" description="XdhC- CoxI" evidence="1">
    <location>
        <begin position="18"/>
        <end position="63"/>
    </location>
</feature>
<evidence type="ECO:0000313" key="4">
    <source>
        <dbReference type="Proteomes" id="UP001235343"/>
    </source>
</evidence>
<dbReference type="InterPro" id="IPR052698">
    <property type="entry name" value="MoCofactor_Util/Proc"/>
</dbReference>
<dbReference type="InterPro" id="IPR003777">
    <property type="entry name" value="XdhC_CoxI"/>
</dbReference>
<dbReference type="PANTHER" id="PTHR30388:SF6">
    <property type="entry name" value="XANTHINE DEHYDROGENASE SUBUNIT A-RELATED"/>
    <property type="match status" value="1"/>
</dbReference>
<dbReference type="Gene3D" id="3.40.50.720">
    <property type="entry name" value="NAD(P)-binding Rossmann-like Domain"/>
    <property type="match status" value="1"/>
</dbReference>
<gene>
    <name evidence="3" type="ORF">QQS35_11155</name>
</gene>
<evidence type="ECO:0000259" key="2">
    <source>
        <dbReference type="Pfam" id="PF13478"/>
    </source>
</evidence>
<protein>
    <submittedName>
        <fullName evidence="3">XdhC family protein</fullName>
    </submittedName>
</protein>
<accession>A0ABT7L565</accession>
<dbReference type="RefSeq" id="WP_285932184.1">
    <property type="nucleotide sequence ID" value="NZ_JASTZU010000036.1"/>
</dbReference>
<organism evidence="3 4">
    <name type="scientific">Aquibacillus rhizosphaerae</name>
    <dbReference type="NCBI Taxonomy" id="3051431"/>
    <lineage>
        <taxon>Bacteria</taxon>
        <taxon>Bacillati</taxon>
        <taxon>Bacillota</taxon>
        <taxon>Bacilli</taxon>
        <taxon>Bacillales</taxon>
        <taxon>Bacillaceae</taxon>
        <taxon>Aquibacillus</taxon>
    </lineage>
</organism>
<reference evidence="3 4" key="1">
    <citation type="submission" date="2023-06" db="EMBL/GenBank/DDBJ databases">
        <title>Aquibacillus rhizosphaerae LR5S19.</title>
        <authorList>
            <person name="Sun J.-Q."/>
        </authorList>
    </citation>
    <scope>NUCLEOTIDE SEQUENCE [LARGE SCALE GENOMIC DNA]</scope>
    <source>
        <strain evidence="3 4">LR5S19</strain>
    </source>
</reference>
<sequence>MEDIHALLDEISISSDIAILATIIHVDGSAYKKEGAMMLFQADGSQVGMLSAGCLEEDLAARIEHHGLGKRPEIIIYDMRGYNEISWGEGSGCNGVIHVLVEPLNESLRRQLKELHYHLKNRQAVTMIKQLPNENNDNKTIFLTESQQVFGNWEYNKHSLSKQLKDYYKSGKNGILYFPILSKQVYVHCFKPKPRLVIFGAGKDAMPLATFASRTGFSVVVADWRPALCNSSHFPDADEHIIGFPDELISKIPFTSNDYVVIMTHNFLKDKSLLSYLTDIDLVYLGVLGSARRTKRLLGGKDLPTHITSPIGLSINAEGPEEIAISVVAELIQLSKKPHTKGVKLCETI</sequence>
<dbReference type="Proteomes" id="UP001235343">
    <property type="component" value="Unassembled WGS sequence"/>
</dbReference>
<dbReference type="Pfam" id="PF13478">
    <property type="entry name" value="XdhC_C"/>
    <property type="match status" value="1"/>
</dbReference>
<evidence type="ECO:0000259" key="1">
    <source>
        <dbReference type="Pfam" id="PF02625"/>
    </source>
</evidence>
<proteinExistence type="predicted"/>
<dbReference type="EMBL" id="JASTZU010000036">
    <property type="protein sequence ID" value="MDL4841008.1"/>
    <property type="molecule type" value="Genomic_DNA"/>
</dbReference>
<dbReference type="PANTHER" id="PTHR30388">
    <property type="entry name" value="ALDEHYDE OXIDOREDUCTASE MOLYBDENUM COFACTOR ASSEMBLY PROTEIN"/>
    <property type="match status" value="1"/>
</dbReference>
<keyword evidence="4" id="KW-1185">Reference proteome</keyword>